<dbReference type="AlphaFoldDB" id="A0A0E4FUJ4"/>
<organism evidence="1 2">
    <name type="scientific">Bradyrhizobium diazoefficiens</name>
    <dbReference type="NCBI Taxonomy" id="1355477"/>
    <lineage>
        <taxon>Bacteria</taxon>
        <taxon>Pseudomonadati</taxon>
        <taxon>Pseudomonadota</taxon>
        <taxon>Alphaproteobacteria</taxon>
        <taxon>Hyphomicrobiales</taxon>
        <taxon>Nitrobacteraceae</taxon>
        <taxon>Bradyrhizobium</taxon>
    </lineage>
</organism>
<evidence type="ECO:0000313" key="2">
    <source>
        <dbReference type="Proteomes" id="UP000063308"/>
    </source>
</evidence>
<protein>
    <submittedName>
        <fullName evidence="1">Uncharacterized protein</fullName>
    </submittedName>
</protein>
<dbReference type="EMBL" id="AP014685">
    <property type="protein sequence ID" value="BAR58403.1"/>
    <property type="molecule type" value="Genomic_DNA"/>
</dbReference>
<proteinExistence type="predicted"/>
<name>A0A0E4FUJ4_9BRAD</name>
<sequence>MFLDYVHCLTAARSFKYDGFSLQLSQDRAQRLAYQCMIVNNKDFHEKLSVIPWHGDPI</sequence>
<evidence type="ECO:0000313" key="1">
    <source>
        <dbReference type="EMBL" id="BAR58403.1"/>
    </source>
</evidence>
<reference evidence="1 2" key="1">
    <citation type="submission" date="2014-11" db="EMBL/GenBank/DDBJ databases">
        <title>Symbiosis island explosion on the genome of extra-slow-growing strains of soybean bradyrhizobia with massive insertion sequences.</title>
        <authorList>
            <person name="Iida T."/>
            <person name="Minamisawa K."/>
        </authorList>
    </citation>
    <scope>NUCLEOTIDE SEQUENCE [LARGE SCALE GENOMIC DNA]</scope>
    <source>
        <strain evidence="1 2">NK6</strain>
    </source>
</reference>
<accession>A0A0E4FUJ4</accession>
<gene>
    <name evidence="1" type="ORF">NK6_5244</name>
</gene>
<dbReference type="Proteomes" id="UP000063308">
    <property type="component" value="Chromosome"/>
</dbReference>